<keyword evidence="3" id="KW-1185">Reference proteome</keyword>
<dbReference type="AlphaFoldDB" id="A0A1H2TDU4"/>
<dbReference type="InterPro" id="IPR029063">
    <property type="entry name" value="SAM-dependent_MTases_sf"/>
</dbReference>
<dbReference type="PANTHER" id="PTHR43667:SF2">
    <property type="entry name" value="FATTY ACID C-METHYL TRANSFERASE"/>
    <property type="match status" value="1"/>
</dbReference>
<dbReference type="InterPro" id="IPR050723">
    <property type="entry name" value="CFA/CMAS"/>
</dbReference>
<gene>
    <name evidence="2" type="ORF">SAMN05660923_00686</name>
</gene>
<organism evidence="2 3">
    <name type="scientific">Tepidimicrobium xylanilyticum</name>
    <dbReference type="NCBI Taxonomy" id="1123352"/>
    <lineage>
        <taxon>Bacteria</taxon>
        <taxon>Bacillati</taxon>
        <taxon>Bacillota</taxon>
        <taxon>Tissierellia</taxon>
        <taxon>Tissierellales</taxon>
        <taxon>Tepidimicrobiaceae</taxon>
        <taxon>Tepidimicrobium</taxon>
    </lineage>
</organism>
<sequence>MAVFDKEAPLYDGWYETKLGAFVDQVETKCVFDLFKIEKGMRVLDVGCGTGNFSIKLAKMGCKVIGIDVSKEMLKIAEIKSKAESLDIEFCDMDVYDMKFDDDYFDGIISVTAFEFFKNPKKAVDEMFRVLKPRGYLTIGTINRDSDWGKLYLSEEFQKNTVFKYADLKTIEELKDYRNDNLIDIKECLFIPPTAEEDDISLEKEKELAKTGKRGGFICALWQK</sequence>
<feature type="domain" description="Methyltransferase" evidence="1">
    <location>
        <begin position="37"/>
        <end position="149"/>
    </location>
</feature>
<reference evidence="2 3" key="1">
    <citation type="submission" date="2016-10" db="EMBL/GenBank/DDBJ databases">
        <authorList>
            <person name="de Groot N.N."/>
        </authorList>
    </citation>
    <scope>NUCLEOTIDE SEQUENCE [LARGE SCALE GENOMIC DNA]</scope>
    <source>
        <strain evidence="2 3">DSM 23310</strain>
    </source>
</reference>
<name>A0A1H2TDU4_9FIRM</name>
<dbReference type="GO" id="GO:0032259">
    <property type="term" value="P:methylation"/>
    <property type="evidence" value="ECO:0007669"/>
    <property type="project" value="UniProtKB-KW"/>
</dbReference>
<dbReference type="RefSeq" id="WP_093750891.1">
    <property type="nucleotide sequence ID" value="NZ_FNNG01000002.1"/>
</dbReference>
<keyword evidence="2" id="KW-0830">Ubiquinone</keyword>
<proteinExistence type="predicted"/>
<dbReference type="PANTHER" id="PTHR43667">
    <property type="entry name" value="CYCLOPROPANE-FATTY-ACYL-PHOSPHOLIPID SYNTHASE"/>
    <property type="match status" value="1"/>
</dbReference>
<evidence type="ECO:0000259" key="1">
    <source>
        <dbReference type="Pfam" id="PF13847"/>
    </source>
</evidence>
<keyword evidence="2" id="KW-0489">Methyltransferase</keyword>
<dbReference type="EMBL" id="FNNG01000002">
    <property type="protein sequence ID" value="SDW41937.1"/>
    <property type="molecule type" value="Genomic_DNA"/>
</dbReference>
<dbReference type="Pfam" id="PF13847">
    <property type="entry name" value="Methyltransf_31"/>
    <property type="match status" value="1"/>
</dbReference>
<dbReference type="CDD" id="cd02440">
    <property type="entry name" value="AdoMet_MTases"/>
    <property type="match status" value="1"/>
</dbReference>
<dbReference type="Proteomes" id="UP000198828">
    <property type="component" value="Unassembled WGS sequence"/>
</dbReference>
<protein>
    <submittedName>
        <fullName evidence="2">Ubiquinone biosynthesis O-methyltransferase</fullName>
    </submittedName>
</protein>
<evidence type="ECO:0000313" key="3">
    <source>
        <dbReference type="Proteomes" id="UP000198828"/>
    </source>
</evidence>
<dbReference type="Gene3D" id="3.40.50.150">
    <property type="entry name" value="Vaccinia Virus protein VP39"/>
    <property type="match status" value="1"/>
</dbReference>
<dbReference type="SUPFAM" id="SSF53335">
    <property type="entry name" value="S-adenosyl-L-methionine-dependent methyltransferases"/>
    <property type="match status" value="1"/>
</dbReference>
<dbReference type="InterPro" id="IPR025714">
    <property type="entry name" value="Methyltranfer_dom"/>
</dbReference>
<dbReference type="OrthoDB" id="5522265at2"/>
<keyword evidence="2" id="KW-0808">Transferase</keyword>
<dbReference type="GO" id="GO:0008757">
    <property type="term" value="F:S-adenosylmethionine-dependent methyltransferase activity"/>
    <property type="evidence" value="ECO:0007669"/>
    <property type="project" value="InterPro"/>
</dbReference>
<accession>A0A1H2TDU4</accession>
<evidence type="ECO:0000313" key="2">
    <source>
        <dbReference type="EMBL" id="SDW41937.1"/>
    </source>
</evidence>